<dbReference type="SUPFAM" id="SSF50978">
    <property type="entry name" value="WD40 repeat-like"/>
    <property type="match status" value="1"/>
</dbReference>
<dbReference type="PROSITE" id="PS00678">
    <property type="entry name" value="WD_REPEATS_1"/>
    <property type="match status" value="1"/>
</dbReference>
<feature type="region of interest" description="Disordered" evidence="5">
    <location>
        <begin position="802"/>
        <end position="882"/>
    </location>
</feature>
<feature type="compositionally biased region" description="Low complexity" evidence="5">
    <location>
        <begin position="1"/>
        <end position="13"/>
    </location>
</feature>
<feature type="compositionally biased region" description="Polar residues" evidence="5">
    <location>
        <begin position="14"/>
        <end position="24"/>
    </location>
</feature>
<keyword evidence="2 4" id="KW-0853">WD repeat</keyword>
<protein>
    <submittedName>
        <fullName evidence="7">WD repeat-containing protein 48</fullName>
    </submittedName>
</protein>
<feature type="repeat" description="WD" evidence="4">
    <location>
        <begin position="54"/>
        <end position="95"/>
    </location>
</feature>
<dbReference type="GO" id="GO:0043130">
    <property type="term" value="F:ubiquitin binding"/>
    <property type="evidence" value="ECO:0007669"/>
    <property type="project" value="TreeGrafter"/>
</dbReference>
<evidence type="ECO:0000256" key="4">
    <source>
        <dbReference type="PROSITE-ProRule" id="PRU00221"/>
    </source>
</evidence>
<comment type="caution">
    <text evidence="7">The sequence shown here is derived from an EMBL/GenBank/DDBJ whole genome shotgun (WGS) entry which is preliminary data.</text>
</comment>
<evidence type="ECO:0000256" key="1">
    <source>
        <dbReference type="ARBA" id="ARBA00006917"/>
    </source>
</evidence>
<dbReference type="InterPro" id="IPR015943">
    <property type="entry name" value="WD40/YVTN_repeat-like_dom_sf"/>
</dbReference>
<organism evidence="7 8">
    <name type="scientific">Pichia kudriavzevii</name>
    <name type="common">Yeast</name>
    <name type="synonym">Issatchenkia orientalis</name>
    <dbReference type="NCBI Taxonomy" id="4909"/>
    <lineage>
        <taxon>Eukaryota</taxon>
        <taxon>Fungi</taxon>
        <taxon>Dikarya</taxon>
        <taxon>Ascomycota</taxon>
        <taxon>Saccharomycotina</taxon>
        <taxon>Pichiomycetes</taxon>
        <taxon>Pichiales</taxon>
        <taxon>Pichiaceae</taxon>
        <taxon>Pichia</taxon>
    </lineage>
</organism>
<dbReference type="SMART" id="SM00320">
    <property type="entry name" value="WD40"/>
    <property type="match status" value="7"/>
</dbReference>
<dbReference type="Pfam" id="PF25048">
    <property type="entry name" value="Beta-prop_TEP1_C"/>
    <property type="match status" value="1"/>
</dbReference>
<dbReference type="Proteomes" id="UP000189274">
    <property type="component" value="Unassembled WGS sequence"/>
</dbReference>
<dbReference type="InterPro" id="IPR036322">
    <property type="entry name" value="WD40_repeat_dom_sf"/>
</dbReference>
<dbReference type="AlphaFoldDB" id="A0A1V2LKU1"/>
<accession>A0A1V2LKU1</accession>
<comment type="similarity">
    <text evidence="1">Belongs to the WD repeat WDR48 family.</text>
</comment>
<proteinExistence type="inferred from homology"/>
<evidence type="ECO:0000313" key="8">
    <source>
        <dbReference type="Proteomes" id="UP000189274"/>
    </source>
</evidence>
<dbReference type="PRINTS" id="PR00320">
    <property type="entry name" value="GPROTEINBRPT"/>
</dbReference>
<dbReference type="VEuPathDB" id="FungiDB:C5L36_0D01200"/>
<dbReference type="Pfam" id="PF00400">
    <property type="entry name" value="WD40"/>
    <property type="match status" value="3"/>
</dbReference>
<dbReference type="PANTHER" id="PTHR19862:SF14">
    <property type="entry name" value="WD REPEAT-CONTAINING PROTEIN 48"/>
    <property type="match status" value="1"/>
</dbReference>
<feature type="repeat" description="WD" evidence="4">
    <location>
        <begin position="282"/>
        <end position="321"/>
    </location>
</feature>
<feature type="repeat" description="WD" evidence="4">
    <location>
        <begin position="155"/>
        <end position="190"/>
    </location>
</feature>
<dbReference type="EMBL" id="MQVM01000017">
    <property type="protein sequence ID" value="ONH72972.1"/>
    <property type="molecule type" value="Genomic_DNA"/>
</dbReference>
<keyword evidence="3" id="KW-0677">Repeat</keyword>
<dbReference type="GO" id="GO:0000724">
    <property type="term" value="P:double-strand break repair via homologous recombination"/>
    <property type="evidence" value="ECO:0007669"/>
    <property type="project" value="TreeGrafter"/>
</dbReference>
<dbReference type="Pfam" id="PF11816">
    <property type="entry name" value="DUF3337"/>
    <property type="match status" value="1"/>
</dbReference>
<feature type="compositionally biased region" description="Low complexity" evidence="5">
    <location>
        <begin position="25"/>
        <end position="39"/>
    </location>
</feature>
<dbReference type="InterPro" id="IPR020472">
    <property type="entry name" value="WD40_PAC1"/>
</dbReference>
<reference evidence="8" key="1">
    <citation type="journal article" date="2017" name="Genome Announc.">
        <title>Genome sequences of Cyberlindnera fabianii 65, Pichia kudriavzevii 129, and Saccharomyces cerevisiae 131 isolated from fermented masau fruits in Zimbabwe.</title>
        <authorList>
            <person name="van Rijswijck I.M.H."/>
            <person name="Derks M.F.L."/>
            <person name="Abee T."/>
            <person name="de Ridder D."/>
            <person name="Smid E.J."/>
        </authorList>
    </citation>
    <scope>NUCLEOTIDE SEQUENCE [LARGE SCALE GENOMIC DNA]</scope>
    <source>
        <strain evidence="8">129</strain>
    </source>
</reference>
<dbReference type="PANTHER" id="PTHR19862">
    <property type="entry name" value="WD REPEAT-CONTAINING PROTEIN 48"/>
    <property type="match status" value="1"/>
</dbReference>
<gene>
    <name evidence="7" type="ORF">BOH78_3485</name>
</gene>
<dbReference type="InterPro" id="IPR019775">
    <property type="entry name" value="WD40_repeat_CS"/>
</dbReference>
<dbReference type="InterPro" id="IPR001680">
    <property type="entry name" value="WD40_rpt"/>
</dbReference>
<evidence type="ECO:0000256" key="3">
    <source>
        <dbReference type="ARBA" id="ARBA00022737"/>
    </source>
</evidence>
<sequence>MSFFRSFSSNSSSTTVNYPNLSGNKSKYTPTASTPPTKKSLTYILNTDTDSYANGNHSIGVNSLIYNKNDQCLISGGRDGQISVWSFDEANGDDENRTDYGYSQLKSRDDVKNFINSNLENDSEIANIEESIKEGLTSFRIRESTLRPKHLCHSELHHFGWINDLKLLDNTTTVASCSNDLSIKLWDYQNDIKHTLGTHDDYIKKIAFTNYYKNQLVSGGLDKIIKIWDVQKGEVINSHYFTEVSHSVYSLDTHNDLIIASGPSNIVTLFDRRDFTKPIKQFIGHTDNVRSLVLKDQCFLSGSSDTTVKLWDLRTTRVLRNFDIHDTPVWSLHVSPDDNDISTFYSADKTGILMKTDLRSSDLTNSAQSGYLQYKLNEQSGITTVVADVNLNHTIDEPANSSSCGINDIVEIPQLGTVWTATSSSIHNTNTNFINSWCIPDTTKFIIHQSLLLNKKIAKLYGNGENEGNGESKSIASIHDTDDLVSQLSGDDLDHIDNALFSNTPGLDNIFDDAKMANDLDGGVDYSGIREGDDDTSSLETSNLSGQSYLPATCFMGLLGNLNTQYLMYDDSIIEEKDEINQYDPFTEVDTEWVSSKTRRISINNHFIAEEEMILVPFNEKSISNIAGTSGLVKCKVLNNRRHVAAMDQSGCVYVFDILLNRMIQRVDSTLSVNSIPSVEHVWKQEQDEIIEDPDFSLSERFEAICEKIQTQETLPPWCTAQVKSGKLFITIKENDFSNCEIYGDDFQNYYGDVMGSGNPPRRVNLGKVLVKSMFGGFVNTTLSNHNIELEPVESYSSLSSKDSTQISVIQPPPPPNHVKIPQPAPQTRNNALEKSSKRGLFGRLKGKKDNSTSSVNLNTSSNSGTSTPNSSRPSTPINTPSNIRLNKYLERIQQCQKSNELIRYLEINPDMMSYMKMQEGWDEREREDNRIPRVDYHNDKSTLVIINDEVTHESRPAFRIHLEKIVNGTLSDKETEKLLENLPVWVLKGLVFHIYPIASMPPQKIGFTVAPEEGSGLDQIDGEKLRLNSVGLLRISGIAEFIKNKLPGNDTVELTCKGHQLSPKDTLGTIRARVWRQGGDVEFIYRKQ</sequence>
<feature type="region of interest" description="Disordered" evidence="5">
    <location>
        <begin position="1"/>
        <end position="39"/>
    </location>
</feature>
<dbReference type="PROSITE" id="PS50294">
    <property type="entry name" value="WD_REPEATS_REGION"/>
    <property type="match status" value="3"/>
</dbReference>
<evidence type="ECO:0000259" key="6">
    <source>
        <dbReference type="Pfam" id="PF25048"/>
    </source>
</evidence>
<dbReference type="PROSITE" id="PS50082">
    <property type="entry name" value="WD_REPEATS_2"/>
    <property type="match status" value="4"/>
</dbReference>
<dbReference type="InterPro" id="IPR056828">
    <property type="entry name" value="Beta-prop_TEP1_C"/>
</dbReference>
<feature type="domain" description="TEP-1 C-terminal beta-propeller" evidence="6">
    <location>
        <begin position="285"/>
        <end position="351"/>
    </location>
</feature>
<feature type="repeat" description="WD" evidence="4">
    <location>
        <begin position="196"/>
        <end position="238"/>
    </location>
</feature>
<dbReference type="Gene3D" id="2.130.10.10">
    <property type="entry name" value="YVTN repeat-like/Quinoprotein amine dehydrogenase"/>
    <property type="match status" value="2"/>
</dbReference>
<name>A0A1V2LKU1_PICKU</name>
<evidence type="ECO:0000256" key="2">
    <source>
        <dbReference type="ARBA" id="ARBA00022574"/>
    </source>
</evidence>
<feature type="compositionally biased region" description="Low complexity" evidence="5">
    <location>
        <begin position="852"/>
        <end position="882"/>
    </location>
</feature>
<evidence type="ECO:0000313" key="7">
    <source>
        <dbReference type="EMBL" id="ONH72972.1"/>
    </source>
</evidence>
<dbReference type="InterPro" id="IPR051246">
    <property type="entry name" value="WDR48"/>
</dbReference>
<dbReference type="InterPro" id="IPR021772">
    <property type="entry name" value="WDR48/Bun107"/>
</dbReference>
<evidence type="ECO:0000256" key="5">
    <source>
        <dbReference type="SAM" id="MobiDB-lite"/>
    </source>
</evidence>